<dbReference type="EMBL" id="PFQB01000120">
    <property type="protein sequence ID" value="PJA12256.1"/>
    <property type="molecule type" value="Genomic_DNA"/>
</dbReference>
<sequence>MEKTTKASAKVVGQKEYNVIKMTCSNCGEDVYYVFACHHCGEYLSFSESTQMTKEEIKKLMEEEGKEVKGDIRPILATGDEFDDVDANVGSLEVEEVDDLYSGPFNPL</sequence>
<comment type="caution">
    <text evidence="1">The sequence shown here is derived from an EMBL/GenBank/DDBJ whole genome shotgun (WGS) entry which is preliminary data.</text>
</comment>
<gene>
    <name evidence="1" type="ORF">COX64_04785</name>
</gene>
<proteinExistence type="predicted"/>
<evidence type="ECO:0000313" key="1">
    <source>
        <dbReference type="EMBL" id="PJA12256.1"/>
    </source>
</evidence>
<dbReference type="AlphaFoldDB" id="A0A2M7W0P2"/>
<evidence type="ECO:0000313" key="2">
    <source>
        <dbReference type="Proteomes" id="UP000228952"/>
    </source>
</evidence>
<protein>
    <submittedName>
        <fullName evidence="1">Uncharacterized protein</fullName>
    </submittedName>
</protein>
<organism evidence="1 2">
    <name type="scientific">Candidatus Dojkabacteria bacterium CG_4_10_14_0_2_um_filter_Dojkabacteria_WS6_41_15</name>
    <dbReference type="NCBI Taxonomy" id="2014249"/>
    <lineage>
        <taxon>Bacteria</taxon>
        <taxon>Candidatus Dojkabacteria</taxon>
    </lineage>
</organism>
<accession>A0A2M7W0P2</accession>
<dbReference type="Proteomes" id="UP000228952">
    <property type="component" value="Unassembled WGS sequence"/>
</dbReference>
<name>A0A2M7W0P2_9BACT</name>
<reference evidence="2" key="1">
    <citation type="submission" date="2017-09" db="EMBL/GenBank/DDBJ databases">
        <title>Depth-based differentiation of microbial function through sediment-hosted aquifers and enrichment of novel symbionts in the deep terrestrial subsurface.</title>
        <authorList>
            <person name="Probst A.J."/>
            <person name="Ladd B."/>
            <person name="Jarett J.K."/>
            <person name="Geller-Mcgrath D.E."/>
            <person name="Sieber C.M.K."/>
            <person name="Emerson J.B."/>
            <person name="Anantharaman K."/>
            <person name="Thomas B.C."/>
            <person name="Malmstrom R."/>
            <person name="Stieglmeier M."/>
            <person name="Klingl A."/>
            <person name="Woyke T."/>
            <person name="Ryan C.M."/>
            <person name="Banfield J.F."/>
        </authorList>
    </citation>
    <scope>NUCLEOTIDE SEQUENCE [LARGE SCALE GENOMIC DNA]</scope>
</reference>